<keyword evidence="8" id="KW-1185">Reference proteome</keyword>
<evidence type="ECO:0000313" key="8">
    <source>
        <dbReference type="Proteomes" id="UP001597414"/>
    </source>
</evidence>
<dbReference type="SMART" id="SM00387">
    <property type="entry name" value="HATPase_c"/>
    <property type="match status" value="1"/>
</dbReference>
<dbReference type="RefSeq" id="WP_380800098.1">
    <property type="nucleotide sequence ID" value="NZ_JBHUIV010000005.1"/>
</dbReference>
<name>A0ABW5B6Y8_9BACT</name>
<dbReference type="Gene3D" id="1.10.287.130">
    <property type="match status" value="1"/>
</dbReference>
<dbReference type="InterPro" id="IPR003594">
    <property type="entry name" value="HATPase_dom"/>
</dbReference>
<keyword evidence="5" id="KW-1133">Transmembrane helix</keyword>
<dbReference type="SUPFAM" id="SSF63829">
    <property type="entry name" value="Calcium-dependent phosphotriesterase"/>
    <property type="match status" value="1"/>
</dbReference>
<dbReference type="SUPFAM" id="SSF55874">
    <property type="entry name" value="ATPase domain of HSP90 chaperone/DNA topoisomerase II/histidine kinase"/>
    <property type="match status" value="1"/>
</dbReference>
<feature type="transmembrane region" description="Helical" evidence="5">
    <location>
        <begin position="756"/>
        <end position="776"/>
    </location>
</feature>
<dbReference type="PANTHER" id="PTHR43065">
    <property type="entry name" value="SENSOR HISTIDINE KINASE"/>
    <property type="match status" value="1"/>
</dbReference>
<reference evidence="8" key="1">
    <citation type="journal article" date="2019" name="Int. J. Syst. Evol. Microbiol.">
        <title>The Global Catalogue of Microorganisms (GCM) 10K type strain sequencing project: providing services to taxonomists for standard genome sequencing and annotation.</title>
        <authorList>
            <consortium name="The Broad Institute Genomics Platform"/>
            <consortium name="The Broad Institute Genome Sequencing Center for Infectious Disease"/>
            <person name="Wu L."/>
            <person name="Ma J."/>
        </authorList>
    </citation>
    <scope>NUCLEOTIDE SEQUENCE [LARGE SCALE GENOMIC DNA]</scope>
    <source>
        <strain evidence="8">KCTC 19812</strain>
    </source>
</reference>
<evidence type="ECO:0000256" key="5">
    <source>
        <dbReference type="SAM" id="Phobius"/>
    </source>
</evidence>
<dbReference type="Gene3D" id="2.60.40.10">
    <property type="entry name" value="Immunoglobulins"/>
    <property type="match status" value="1"/>
</dbReference>
<accession>A0ABW5B6Y8</accession>
<dbReference type="InterPro" id="IPR005467">
    <property type="entry name" value="His_kinase_dom"/>
</dbReference>
<proteinExistence type="predicted"/>
<evidence type="ECO:0000256" key="4">
    <source>
        <dbReference type="SAM" id="Coils"/>
    </source>
</evidence>
<evidence type="ECO:0000256" key="3">
    <source>
        <dbReference type="ARBA" id="ARBA00022553"/>
    </source>
</evidence>
<keyword evidence="7" id="KW-0067">ATP-binding</keyword>
<dbReference type="PRINTS" id="PR00344">
    <property type="entry name" value="BCTRLSENSOR"/>
</dbReference>
<dbReference type="Proteomes" id="UP001597414">
    <property type="component" value="Unassembled WGS sequence"/>
</dbReference>
<dbReference type="Pfam" id="PF07495">
    <property type="entry name" value="Y_Y_Y"/>
    <property type="match status" value="1"/>
</dbReference>
<feature type="domain" description="Histidine kinase" evidence="6">
    <location>
        <begin position="828"/>
        <end position="1069"/>
    </location>
</feature>
<comment type="caution">
    <text evidence="7">The sequence shown here is derived from an EMBL/GenBank/DDBJ whole genome shotgun (WGS) entry which is preliminary data.</text>
</comment>
<feature type="coiled-coil region" evidence="4">
    <location>
        <begin position="778"/>
        <end position="809"/>
    </location>
</feature>
<keyword evidence="5" id="KW-0812">Transmembrane</keyword>
<dbReference type="SMART" id="SM00388">
    <property type="entry name" value="HisKA"/>
    <property type="match status" value="1"/>
</dbReference>
<keyword evidence="5" id="KW-0472">Membrane</keyword>
<dbReference type="InterPro" id="IPR004358">
    <property type="entry name" value="Sig_transdc_His_kin-like_C"/>
</dbReference>
<dbReference type="Gene3D" id="2.130.10.10">
    <property type="entry name" value="YVTN repeat-like/Quinoprotein amine dehydrogenase"/>
    <property type="match status" value="2"/>
</dbReference>
<dbReference type="InterPro" id="IPR011123">
    <property type="entry name" value="Y_Y_Y"/>
</dbReference>
<evidence type="ECO:0000256" key="1">
    <source>
        <dbReference type="ARBA" id="ARBA00000085"/>
    </source>
</evidence>
<keyword evidence="3" id="KW-0597">Phosphoprotein</keyword>
<sequence>MACLRLKLPSGHLILGCLFLTLFIPSLLSAQSIFEQVGRLPVTVYTNEEYGGDPSVLASIQSEEGLMYFGTATGIHEYDGVSWRSLFKSNELIGILSFAKDNTGRIFYTGQDFGFLEADSKGETRAVSLLHLIPEELRSNFVADEIHFWNGSILLRTRDHHLIQLALNEDLTLKSLKSWQAETRFGKSFLVEDQIYVQQAERGLYRLEGDGLKMIPGTDIFGKERLSAIHPYSKVKGNSLLLGAAGTGFYLYEDGVLTRFPTEVNNTLNSATTHKGNYFLSIYGAGIVMMNQEGEIIKRISTDQGLPSDIVYSVYFDQTGGLWATTDDGMARIAINTPILSFGKESGIDSRVRNIQKVGDQFYLGTSTGLLKFDIGEKKFKAALQTASLLYDSWADGEDLIIANSGNLELIRDGKTIRFYQVKEGNRAQTILIPKSNPNLLLVGATNGLMVYQRGLSKEYPWEYRGNVPGVESVGTILYEDKDGKVISGNGENLFVLDPKDIGLETDDPTKMKVAVFETNRLETRYSLIDGEFYISSSEGMLKYSSKEGEFVATEDFSAIEKDIFDFNQDKSGIIWYESLDKKKYILNRDAEGKFVRDERPNSIAPYLSTEDFIDEDSIMWFGTPKGLVRYDPKKDNQSDKKFFTLIRRIETKTDTIPLLFYGRKKDIAAVERKENSYRFEFAAPYFEEEKKTKYQTYLEGFDPEWVDWNDNKFKEYTNLSPGTYTFYVRAMAYTGRVSEEAAYSFVVLPPWFATWWAYLLYALLMGGIITAIVKWRSQKLKAENRILEERVNERTAELEKSLTELKATQAQLIQSEKMASLGELTAGIAHEIQNPLNFVNNFSEVSKELLAEMKEELATGSKEEAEAIADDVIQNLEKIHHHGKRADAIVKGMLQHSRTGSGKKELTDLNALSDEYLRLAYHGLRAKDKSFQADFKTDLDPNLPKLEVMPQDMGRVLLNLINNAFYAVNEKRKKLLDSGDTSYKPMVKVKTQSLENAIEIAVMDNGDGIPESVKSKIFQPFFTTKPTGQGTGLGLSLSYDIVKAHRGELDLDSIPGESTQFRIILPLK</sequence>
<keyword evidence="4" id="KW-0175">Coiled coil</keyword>
<dbReference type="Gene3D" id="3.30.565.10">
    <property type="entry name" value="Histidine kinase-like ATPase, C-terminal domain"/>
    <property type="match status" value="1"/>
</dbReference>
<dbReference type="SUPFAM" id="SSF47384">
    <property type="entry name" value="Homodimeric domain of signal transducing histidine kinase"/>
    <property type="match status" value="1"/>
</dbReference>
<comment type="catalytic activity">
    <reaction evidence="1">
        <text>ATP + protein L-histidine = ADP + protein N-phospho-L-histidine.</text>
        <dbReference type="EC" id="2.7.13.3"/>
    </reaction>
</comment>
<dbReference type="InterPro" id="IPR013783">
    <property type="entry name" value="Ig-like_fold"/>
</dbReference>
<evidence type="ECO:0000256" key="2">
    <source>
        <dbReference type="ARBA" id="ARBA00012438"/>
    </source>
</evidence>
<protein>
    <recommendedName>
        <fullName evidence="2">histidine kinase</fullName>
        <ecNumber evidence="2">2.7.13.3</ecNumber>
    </recommendedName>
</protein>
<dbReference type="InterPro" id="IPR003661">
    <property type="entry name" value="HisK_dim/P_dom"/>
</dbReference>
<organism evidence="7 8">
    <name type="scientific">Shivajiella indica</name>
    <dbReference type="NCBI Taxonomy" id="872115"/>
    <lineage>
        <taxon>Bacteria</taxon>
        <taxon>Pseudomonadati</taxon>
        <taxon>Bacteroidota</taxon>
        <taxon>Cytophagia</taxon>
        <taxon>Cytophagales</taxon>
        <taxon>Cyclobacteriaceae</taxon>
        <taxon>Shivajiella</taxon>
    </lineage>
</organism>
<keyword evidence="7" id="KW-0547">Nucleotide-binding</keyword>
<evidence type="ECO:0000259" key="6">
    <source>
        <dbReference type="PROSITE" id="PS50109"/>
    </source>
</evidence>
<dbReference type="PROSITE" id="PS50109">
    <property type="entry name" value="HIS_KIN"/>
    <property type="match status" value="1"/>
</dbReference>
<dbReference type="Pfam" id="PF02518">
    <property type="entry name" value="HATPase_c"/>
    <property type="match status" value="1"/>
</dbReference>
<dbReference type="GO" id="GO:0005524">
    <property type="term" value="F:ATP binding"/>
    <property type="evidence" value="ECO:0007669"/>
    <property type="project" value="UniProtKB-KW"/>
</dbReference>
<dbReference type="PANTHER" id="PTHR43065:SF42">
    <property type="entry name" value="TWO-COMPONENT SENSOR PPRA"/>
    <property type="match status" value="1"/>
</dbReference>
<dbReference type="InterPro" id="IPR036890">
    <property type="entry name" value="HATPase_C_sf"/>
</dbReference>
<dbReference type="InterPro" id="IPR015943">
    <property type="entry name" value="WD40/YVTN_repeat-like_dom_sf"/>
</dbReference>
<dbReference type="InterPro" id="IPR036097">
    <property type="entry name" value="HisK_dim/P_sf"/>
</dbReference>
<dbReference type="EMBL" id="JBHUIV010000005">
    <property type="protein sequence ID" value="MFD2200405.1"/>
    <property type="molecule type" value="Genomic_DNA"/>
</dbReference>
<dbReference type="EC" id="2.7.13.3" evidence="2"/>
<evidence type="ECO:0000313" key="7">
    <source>
        <dbReference type="EMBL" id="MFD2200405.1"/>
    </source>
</evidence>
<dbReference type="CDD" id="cd00082">
    <property type="entry name" value="HisKA"/>
    <property type="match status" value="1"/>
</dbReference>
<gene>
    <name evidence="7" type="ORF">ACFSKV_02425</name>
</gene>